<evidence type="ECO:0008006" key="8">
    <source>
        <dbReference type="Google" id="ProtNLM"/>
    </source>
</evidence>
<keyword evidence="2" id="KW-0479">Metal-binding</keyword>
<feature type="domain" description="Disintegrin" evidence="4">
    <location>
        <begin position="551"/>
        <end position="637"/>
    </location>
</feature>
<dbReference type="PROSITE" id="PS50215">
    <property type="entry name" value="ADAM_MEPRO"/>
    <property type="match status" value="1"/>
</dbReference>
<reference evidence="6 7" key="1">
    <citation type="submission" date="2017-06" db="EMBL/GenBank/DDBJ databases">
        <title>A platform for efficient transgenesis in Macrostomum lignano, a flatworm model organism for stem cell research.</title>
        <authorList>
            <person name="Berezikov E."/>
        </authorList>
    </citation>
    <scope>NUCLEOTIDE SEQUENCE [LARGE SCALE GENOMIC DNA]</scope>
    <source>
        <strain evidence="6">DV1</strain>
        <tissue evidence="6">Whole organism</tissue>
    </source>
</reference>
<dbReference type="Gene3D" id="3.40.390.10">
    <property type="entry name" value="Collagenase (Catalytic Domain)"/>
    <property type="match status" value="1"/>
</dbReference>
<dbReference type="InterPro" id="IPR051489">
    <property type="entry name" value="ADAM_Metalloproteinase"/>
</dbReference>
<dbReference type="SUPFAM" id="SSF57552">
    <property type="entry name" value="Blood coagulation inhibitor (disintegrin)"/>
    <property type="match status" value="1"/>
</dbReference>
<comment type="caution">
    <text evidence="6">The sequence shown here is derived from an EMBL/GenBank/DDBJ whole genome shotgun (WGS) entry which is preliminary data.</text>
</comment>
<dbReference type="InterPro" id="IPR001590">
    <property type="entry name" value="Peptidase_M12B"/>
</dbReference>
<dbReference type="Gene3D" id="4.10.70.10">
    <property type="entry name" value="Disintegrin domain"/>
    <property type="match status" value="1"/>
</dbReference>
<gene>
    <name evidence="6" type="ORF">BOX15_Mlig030337g6</name>
</gene>
<evidence type="ECO:0000259" key="5">
    <source>
        <dbReference type="PROSITE" id="PS50215"/>
    </source>
</evidence>
<evidence type="ECO:0000256" key="3">
    <source>
        <dbReference type="SAM" id="Phobius"/>
    </source>
</evidence>
<organism evidence="6 7">
    <name type="scientific">Macrostomum lignano</name>
    <dbReference type="NCBI Taxonomy" id="282301"/>
    <lineage>
        <taxon>Eukaryota</taxon>
        <taxon>Metazoa</taxon>
        <taxon>Spiralia</taxon>
        <taxon>Lophotrochozoa</taxon>
        <taxon>Platyhelminthes</taxon>
        <taxon>Rhabditophora</taxon>
        <taxon>Macrostomorpha</taxon>
        <taxon>Macrostomida</taxon>
        <taxon>Macrostomidae</taxon>
        <taxon>Macrostomum</taxon>
    </lineage>
</organism>
<dbReference type="GO" id="GO:0004222">
    <property type="term" value="F:metalloendopeptidase activity"/>
    <property type="evidence" value="ECO:0007669"/>
    <property type="project" value="InterPro"/>
</dbReference>
<dbReference type="GO" id="GO:0005886">
    <property type="term" value="C:plasma membrane"/>
    <property type="evidence" value="ECO:0007669"/>
    <property type="project" value="TreeGrafter"/>
</dbReference>
<keyword evidence="1" id="KW-1015">Disulfide bond</keyword>
<dbReference type="GO" id="GO:0007219">
    <property type="term" value="P:Notch signaling pathway"/>
    <property type="evidence" value="ECO:0007669"/>
    <property type="project" value="TreeGrafter"/>
</dbReference>
<dbReference type="EMBL" id="NIVC01001880">
    <property type="protein sequence ID" value="PAA63024.1"/>
    <property type="molecule type" value="Genomic_DNA"/>
</dbReference>
<evidence type="ECO:0000256" key="1">
    <source>
        <dbReference type="ARBA" id="ARBA00023157"/>
    </source>
</evidence>
<keyword evidence="7" id="KW-1185">Reference proteome</keyword>
<dbReference type="InterPro" id="IPR001762">
    <property type="entry name" value="Disintegrin_dom"/>
</dbReference>
<protein>
    <recommendedName>
        <fullName evidence="8">Disintegrin domain-containing protein</fullName>
    </recommendedName>
</protein>
<dbReference type="Proteomes" id="UP000215902">
    <property type="component" value="Unassembled WGS sequence"/>
</dbReference>
<dbReference type="STRING" id="282301.A0A267EPX5"/>
<evidence type="ECO:0000313" key="6">
    <source>
        <dbReference type="EMBL" id="PAA63024.1"/>
    </source>
</evidence>
<feature type="transmembrane region" description="Helical" evidence="3">
    <location>
        <begin position="741"/>
        <end position="760"/>
    </location>
</feature>
<keyword evidence="3" id="KW-1133">Transmembrane helix</keyword>
<dbReference type="AlphaFoldDB" id="A0A267EPX5"/>
<dbReference type="GO" id="GO:0046872">
    <property type="term" value="F:metal ion binding"/>
    <property type="evidence" value="ECO:0007669"/>
    <property type="project" value="UniProtKB-KW"/>
</dbReference>
<dbReference type="PANTHER" id="PTHR45702:SF2">
    <property type="entry name" value="KUZBANIAN, ISOFORM A"/>
    <property type="match status" value="1"/>
</dbReference>
<dbReference type="OrthoDB" id="6081668at2759"/>
<keyword evidence="3" id="KW-0812">Transmembrane</keyword>
<dbReference type="SMART" id="SM00050">
    <property type="entry name" value="DISIN"/>
    <property type="match status" value="1"/>
</dbReference>
<evidence type="ECO:0000256" key="2">
    <source>
        <dbReference type="PROSITE-ProRule" id="PRU00276"/>
    </source>
</evidence>
<feature type="binding site" evidence="2">
    <location>
        <position position="492"/>
    </location>
    <ligand>
        <name>Zn(2+)</name>
        <dbReference type="ChEBI" id="CHEBI:29105"/>
        <note>catalytic</note>
    </ligand>
</feature>
<keyword evidence="3" id="KW-0472">Membrane</keyword>
<dbReference type="InterPro" id="IPR024079">
    <property type="entry name" value="MetalloPept_cat_dom_sf"/>
</dbReference>
<dbReference type="SUPFAM" id="SSF55486">
    <property type="entry name" value="Metalloproteases ('zincins'), catalytic domain"/>
    <property type="match status" value="1"/>
</dbReference>
<feature type="active site" evidence="2">
    <location>
        <position position="483"/>
    </location>
</feature>
<feature type="binding site" evidence="2">
    <location>
        <position position="486"/>
    </location>
    <ligand>
        <name>Zn(2+)</name>
        <dbReference type="ChEBI" id="CHEBI:29105"/>
        <note>catalytic</note>
    </ligand>
</feature>
<dbReference type="GO" id="GO:0006509">
    <property type="term" value="P:membrane protein ectodomain proteolysis"/>
    <property type="evidence" value="ECO:0007669"/>
    <property type="project" value="TreeGrafter"/>
</dbReference>
<evidence type="ECO:0000259" key="4">
    <source>
        <dbReference type="PROSITE" id="PS50214"/>
    </source>
</evidence>
<dbReference type="Pfam" id="PF13688">
    <property type="entry name" value="Reprolysin_5"/>
    <property type="match status" value="1"/>
</dbReference>
<dbReference type="FunFam" id="4.10.70.10:FF:000003">
    <property type="entry name" value="Disintegrin and metalloproteinase domain-containing protein 17"/>
    <property type="match status" value="1"/>
</dbReference>
<keyword evidence="2" id="KW-0862">Zinc</keyword>
<feature type="domain" description="Peptidase M12B" evidence="5">
    <location>
        <begin position="298"/>
        <end position="550"/>
    </location>
</feature>
<sequence>MYLSPEKRFVMLFSVSGLAAAHLTAFRLVCGRSSLREIIDLIWVLKKAICLLIIFPLRSSDRTVAGRMASHSHRKWIGLSLPSRGQLAYLCILIALQPHQVNGAKSPQSVDEYLHSQLSEFELLQPARLVSRRSLGSDALRTQHLHFVAFSRQFHLVLKPDRSYASQLHPVVSTLIAQNGSRSELKTKELLEDFFTGYIDDQPGSRVTGYADRHRFHLTVYETDFNVLNIEPLSLLTGNQSEDRTLVYYDSGMNSTEFWCGLHNPSGNETLVETAAAAGSWRRYRRSADLQTSSTRRRVCRLQLIADHAFVAHVGSVSAALKFLIKATDDANRIFFNSVFTTSSGEVNFTAISFEVSSLVAMTGPTAVPASEAMHFNDANIHREVSAYQLLEAFADFRQNGLNLFAHCLNHLVAFRRLKKRLLGLAYQGTQFRSQPGGLCSNPSYSIHGRHTYVARNVGLTTFSNNKGEAISTRQATLVMAHELAHNLGAAHDPPAGECNPGPQQGGHFLMHVKAVTGKDINHSRLSVCSRKAIADVLASREADCFSNKTGQVCGNGRREVGEDCDAGPAGDDCCGPDCRLRPGASCSDANSACCIDCRPAAPGFVCRRAQPLWPCRSDAKCDGRSVACPAPETTAPLANGTSCLRGLGACAGGDCLTRCQLVGKTDCSCPLPADACSQCCQGDRDGDACEPHHNGTTAAVRRPDCPEVADFAGGGLTVRMWQLVGRISGESLGDILRCNLVFIVVLLSLLAWVPACCIYEHSTQLSRRARADAVLPVYS</sequence>
<dbReference type="InterPro" id="IPR036436">
    <property type="entry name" value="Disintegrin_dom_sf"/>
</dbReference>
<proteinExistence type="predicted"/>
<name>A0A267EPX5_9PLAT</name>
<comment type="caution">
    <text evidence="2">Lacks conserved residue(s) required for the propagation of feature annotation.</text>
</comment>
<evidence type="ECO:0000313" key="7">
    <source>
        <dbReference type="Proteomes" id="UP000215902"/>
    </source>
</evidence>
<dbReference type="PROSITE" id="PS50214">
    <property type="entry name" value="DISINTEGRIN_2"/>
    <property type="match status" value="1"/>
</dbReference>
<dbReference type="PANTHER" id="PTHR45702">
    <property type="entry name" value="ADAM10/ADAM17 METALLOPEPTIDASE FAMILY MEMBER"/>
    <property type="match status" value="1"/>
</dbReference>
<accession>A0A267EPX5</accession>
<feature type="binding site" evidence="2">
    <location>
        <position position="482"/>
    </location>
    <ligand>
        <name>Zn(2+)</name>
        <dbReference type="ChEBI" id="CHEBI:29105"/>
        <note>catalytic</note>
    </ligand>
</feature>